<dbReference type="InterPro" id="IPR004089">
    <property type="entry name" value="MCPsignal_dom"/>
</dbReference>
<sequence length="686" mass="72296">MVRTEARPLLLRPMLAVCERLRTSMRLLILVVVLVVPGALATAMYSVVRGNQIDFSMAEREGADAVRPMLLALADTVAGEEPDLAAVRRVATDQPGLGLAKVSRAMPELGDGSPARRLEVAGSLAAMITEAGNSSNLILDPDLDSFYVMDAQVVQLPKALMAAMSAANPAPGDSVQARLAARAVMAGNLASAADALGSDLDTAARSTELTGLKDRLDQVQSLQDEAASLAQTITTALASPSSADPAALGAAARVAVAPLYQALVDLLDSRIRTFNGERRLVLGAAIGGFLLAGWFAIAAVRGTTHDVRRTVRAVTAIAEGDLGVRPLPDGRDELGDIGRALAVARDRLQQQDDEIRSAQAAREQHLRASFQHQRQVEMQFRKRTQNVIDESTGVIAEELRGVTAQVSHVRDAAGIIDSSITISDAATAAVIQQARQAEQVINSLEQSLRRVASTAELVTGIAGQTRLLALNATIEAARAGDLGQGFTVVADEVKELANTTARSTEQITATIKDLERDTSEMARTITTMIEGIGSVGEAAVSLRAVAADQDTLVSELSGQMQETLSRVEQMSNLAAQLERRQHARIAAAGKAQLSVRGRPPVPVTTVNISSGGLRCYAPSELGLSDGDTVSVELSHGERRLTVHAVVANAVAGENGEEAEIGLQFLVTDEALNERLSAFVEDVLGNA</sequence>
<name>A0ABQ3ZDY3_9ACTN</name>
<dbReference type="PROSITE" id="PS50111">
    <property type="entry name" value="CHEMOTAXIS_TRANSDUC_2"/>
    <property type="match status" value="1"/>
</dbReference>
<dbReference type="RefSeq" id="WP_203735587.1">
    <property type="nucleotide sequence ID" value="NZ_BAAATX010000046.1"/>
</dbReference>
<feature type="transmembrane region" description="Helical" evidence="7">
    <location>
        <begin position="280"/>
        <end position="300"/>
    </location>
</feature>
<keyword evidence="2 7" id="KW-1133">Transmembrane helix</keyword>
<dbReference type="SMART" id="SM00304">
    <property type="entry name" value="HAMP"/>
    <property type="match status" value="1"/>
</dbReference>
<dbReference type="InterPro" id="IPR009875">
    <property type="entry name" value="PilZ_domain"/>
</dbReference>
<comment type="caution">
    <text evidence="10">The sequence shown here is derived from an EMBL/GenBank/DDBJ whole genome shotgun (WGS) entry which is preliminary data.</text>
</comment>
<evidence type="ECO:0000256" key="3">
    <source>
        <dbReference type="ARBA" id="ARBA00023224"/>
    </source>
</evidence>
<keyword evidence="7" id="KW-0472">Membrane</keyword>
<accession>A0ABQ3ZDY3</accession>
<evidence type="ECO:0000256" key="2">
    <source>
        <dbReference type="ARBA" id="ARBA00022989"/>
    </source>
</evidence>
<dbReference type="SUPFAM" id="SSF58104">
    <property type="entry name" value="Methyl-accepting chemotaxis protein (MCP) signaling domain"/>
    <property type="match status" value="1"/>
</dbReference>
<dbReference type="PRINTS" id="PR00260">
    <property type="entry name" value="CHEMTRNSDUCR"/>
</dbReference>
<dbReference type="CDD" id="cd06225">
    <property type="entry name" value="HAMP"/>
    <property type="match status" value="1"/>
</dbReference>
<evidence type="ECO:0000256" key="6">
    <source>
        <dbReference type="SAM" id="Coils"/>
    </source>
</evidence>
<evidence type="ECO:0000313" key="10">
    <source>
        <dbReference type="EMBL" id="GIE07754.1"/>
    </source>
</evidence>
<feature type="coiled-coil region" evidence="6">
    <location>
        <begin position="341"/>
        <end position="368"/>
    </location>
</feature>
<gene>
    <name evidence="10" type="ORF">Adu01nite_91040</name>
</gene>
<reference evidence="10 11" key="1">
    <citation type="submission" date="2021-01" db="EMBL/GenBank/DDBJ databases">
        <title>Whole genome shotgun sequence of Actinoplanes durhamensis NBRC 14914.</title>
        <authorList>
            <person name="Komaki H."/>
            <person name="Tamura T."/>
        </authorList>
    </citation>
    <scope>NUCLEOTIDE SEQUENCE [LARGE SCALE GENOMIC DNA]</scope>
    <source>
        <strain evidence="10 11">NBRC 14914</strain>
    </source>
</reference>
<dbReference type="Gene3D" id="6.10.340.10">
    <property type="match status" value="1"/>
</dbReference>
<dbReference type="EMBL" id="BOML01000088">
    <property type="protein sequence ID" value="GIE07754.1"/>
    <property type="molecule type" value="Genomic_DNA"/>
</dbReference>
<evidence type="ECO:0000256" key="4">
    <source>
        <dbReference type="ARBA" id="ARBA00029447"/>
    </source>
</evidence>
<dbReference type="SMART" id="SM00283">
    <property type="entry name" value="MA"/>
    <property type="match status" value="1"/>
</dbReference>
<protein>
    <submittedName>
        <fullName evidence="10">Methyl-accepting chemotaxis protein</fullName>
    </submittedName>
</protein>
<dbReference type="Gene3D" id="2.40.10.220">
    <property type="entry name" value="predicted glycosyltransferase like domains"/>
    <property type="match status" value="1"/>
</dbReference>
<evidence type="ECO:0000259" key="8">
    <source>
        <dbReference type="PROSITE" id="PS50111"/>
    </source>
</evidence>
<dbReference type="InterPro" id="IPR003660">
    <property type="entry name" value="HAMP_dom"/>
</dbReference>
<feature type="domain" description="Methyl-accepting transducer" evidence="8">
    <location>
        <begin position="396"/>
        <end position="586"/>
    </location>
</feature>
<dbReference type="PANTHER" id="PTHR32089:SF120">
    <property type="entry name" value="METHYL-ACCEPTING CHEMOTAXIS PROTEIN TLPQ"/>
    <property type="match status" value="1"/>
</dbReference>
<dbReference type="PANTHER" id="PTHR32089">
    <property type="entry name" value="METHYL-ACCEPTING CHEMOTAXIS PROTEIN MCPB"/>
    <property type="match status" value="1"/>
</dbReference>
<keyword evidence="3 5" id="KW-0807">Transducer</keyword>
<dbReference type="InterPro" id="IPR004090">
    <property type="entry name" value="Chemotax_Me-accpt_rcpt"/>
</dbReference>
<dbReference type="Proteomes" id="UP000637628">
    <property type="component" value="Unassembled WGS sequence"/>
</dbReference>
<dbReference type="Gene3D" id="1.10.287.950">
    <property type="entry name" value="Methyl-accepting chemotaxis protein"/>
    <property type="match status" value="1"/>
</dbReference>
<comment type="similarity">
    <text evidence="4">Belongs to the methyl-accepting chemotaxis (MCP) protein family.</text>
</comment>
<proteinExistence type="inferred from homology"/>
<dbReference type="PROSITE" id="PS50885">
    <property type="entry name" value="HAMP"/>
    <property type="match status" value="1"/>
</dbReference>
<evidence type="ECO:0000259" key="9">
    <source>
        <dbReference type="PROSITE" id="PS50885"/>
    </source>
</evidence>
<feature type="transmembrane region" description="Helical" evidence="7">
    <location>
        <begin position="27"/>
        <end position="48"/>
    </location>
</feature>
<dbReference type="Pfam" id="PF00672">
    <property type="entry name" value="HAMP"/>
    <property type="match status" value="1"/>
</dbReference>
<keyword evidence="1 7" id="KW-0812">Transmembrane</keyword>
<feature type="domain" description="HAMP" evidence="9">
    <location>
        <begin position="301"/>
        <end position="353"/>
    </location>
</feature>
<keyword evidence="6" id="KW-0175">Coiled coil</keyword>
<organism evidence="10 11">
    <name type="scientific">Paractinoplanes durhamensis</name>
    <dbReference type="NCBI Taxonomy" id="113563"/>
    <lineage>
        <taxon>Bacteria</taxon>
        <taxon>Bacillati</taxon>
        <taxon>Actinomycetota</taxon>
        <taxon>Actinomycetes</taxon>
        <taxon>Micromonosporales</taxon>
        <taxon>Micromonosporaceae</taxon>
        <taxon>Paractinoplanes</taxon>
    </lineage>
</organism>
<dbReference type="Pfam" id="PF07238">
    <property type="entry name" value="PilZ"/>
    <property type="match status" value="1"/>
</dbReference>
<evidence type="ECO:0000256" key="7">
    <source>
        <dbReference type="SAM" id="Phobius"/>
    </source>
</evidence>
<dbReference type="SUPFAM" id="SSF141371">
    <property type="entry name" value="PilZ domain-like"/>
    <property type="match status" value="1"/>
</dbReference>
<evidence type="ECO:0000256" key="1">
    <source>
        <dbReference type="ARBA" id="ARBA00022692"/>
    </source>
</evidence>
<dbReference type="Pfam" id="PF00015">
    <property type="entry name" value="MCPsignal"/>
    <property type="match status" value="1"/>
</dbReference>
<evidence type="ECO:0000313" key="11">
    <source>
        <dbReference type="Proteomes" id="UP000637628"/>
    </source>
</evidence>
<keyword evidence="11" id="KW-1185">Reference proteome</keyword>
<evidence type="ECO:0000256" key="5">
    <source>
        <dbReference type="PROSITE-ProRule" id="PRU00284"/>
    </source>
</evidence>